<comment type="caution">
    <text evidence="1">The sequence shown here is derived from an EMBL/GenBank/DDBJ whole genome shotgun (WGS) entry which is preliminary data.</text>
</comment>
<dbReference type="AlphaFoldDB" id="A0A9D1R8W1"/>
<evidence type="ECO:0000313" key="2">
    <source>
        <dbReference type="Proteomes" id="UP000824265"/>
    </source>
</evidence>
<protein>
    <submittedName>
        <fullName evidence="1">Synembryn</fullName>
    </submittedName>
</protein>
<evidence type="ECO:0000313" key="1">
    <source>
        <dbReference type="EMBL" id="HIW82643.1"/>
    </source>
</evidence>
<organism evidence="1 2">
    <name type="scientific">Candidatus Acetatifactor stercoripullorum</name>
    <dbReference type="NCBI Taxonomy" id="2838414"/>
    <lineage>
        <taxon>Bacteria</taxon>
        <taxon>Bacillati</taxon>
        <taxon>Bacillota</taxon>
        <taxon>Clostridia</taxon>
        <taxon>Lachnospirales</taxon>
        <taxon>Lachnospiraceae</taxon>
        <taxon>Acetatifactor</taxon>
    </lineage>
</organism>
<gene>
    <name evidence="1" type="ORF">H9742_14175</name>
</gene>
<accession>A0A9D1R8W1</accession>
<dbReference type="EMBL" id="DXGH01000073">
    <property type="protein sequence ID" value="HIW82643.1"/>
    <property type="molecule type" value="Genomic_DNA"/>
</dbReference>
<sequence>MKSCPVELKPYEKAHQNRLQEQNMMLFLQGRYAADAIMATIGNSPWFKSKSAPIHKYPKEPYPLFENAPENMTEEEKQREVDKFFAQESARRANWKLLHGRRNHEAEGSQE</sequence>
<reference evidence="1" key="2">
    <citation type="submission" date="2021-04" db="EMBL/GenBank/DDBJ databases">
        <authorList>
            <person name="Gilroy R."/>
        </authorList>
    </citation>
    <scope>NUCLEOTIDE SEQUENCE</scope>
    <source>
        <strain evidence="1">CHK195-6426</strain>
    </source>
</reference>
<proteinExistence type="predicted"/>
<name>A0A9D1R8W1_9FIRM</name>
<dbReference type="Proteomes" id="UP000824265">
    <property type="component" value="Unassembled WGS sequence"/>
</dbReference>
<reference evidence="1" key="1">
    <citation type="journal article" date="2021" name="PeerJ">
        <title>Extensive microbial diversity within the chicken gut microbiome revealed by metagenomics and culture.</title>
        <authorList>
            <person name="Gilroy R."/>
            <person name="Ravi A."/>
            <person name="Getino M."/>
            <person name="Pursley I."/>
            <person name="Horton D.L."/>
            <person name="Alikhan N.F."/>
            <person name="Baker D."/>
            <person name="Gharbi K."/>
            <person name="Hall N."/>
            <person name="Watson M."/>
            <person name="Adriaenssens E.M."/>
            <person name="Foster-Nyarko E."/>
            <person name="Jarju S."/>
            <person name="Secka A."/>
            <person name="Antonio M."/>
            <person name="Oren A."/>
            <person name="Chaudhuri R.R."/>
            <person name="La Ragione R."/>
            <person name="Hildebrand F."/>
            <person name="Pallen M.J."/>
        </authorList>
    </citation>
    <scope>NUCLEOTIDE SEQUENCE</scope>
    <source>
        <strain evidence="1">CHK195-6426</strain>
    </source>
</reference>